<reference evidence="5 6" key="1">
    <citation type="submission" date="2024-09" db="EMBL/GenBank/DDBJ databases">
        <authorList>
            <person name="Sun Q."/>
            <person name="Mori K."/>
        </authorList>
    </citation>
    <scope>NUCLEOTIDE SEQUENCE [LARGE SCALE GENOMIC DNA]</scope>
    <source>
        <strain evidence="5 6">CCM 7468</strain>
    </source>
</reference>
<dbReference type="EMBL" id="JBHLVZ010000033">
    <property type="protein sequence ID" value="MFC0386550.1"/>
    <property type="molecule type" value="Genomic_DNA"/>
</dbReference>
<dbReference type="GO" id="GO:0052621">
    <property type="term" value="F:diguanylate cyclase activity"/>
    <property type="evidence" value="ECO:0007669"/>
    <property type="project" value="UniProtKB-EC"/>
</dbReference>
<organism evidence="5 6">
    <name type="scientific">Muricoccus vinaceus</name>
    <dbReference type="NCBI Taxonomy" id="424704"/>
    <lineage>
        <taxon>Bacteria</taxon>
        <taxon>Pseudomonadati</taxon>
        <taxon>Pseudomonadota</taxon>
        <taxon>Alphaproteobacteria</taxon>
        <taxon>Acetobacterales</taxon>
        <taxon>Roseomonadaceae</taxon>
        <taxon>Muricoccus</taxon>
    </lineage>
</organism>
<dbReference type="CDD" id="cd12914">
    <property type="entry name" value="PDC1_DGC_like"/>
    <property type="match status" value="1"/>
</dbReference>
<dbReference type="InterPro" id="IPR050469">
    <property type="entry name" value="Diguanylate_Cyclase"/>
</dbReference>
<sequence length="518" mass="55725">MRLIAWFGPAWRHGLAVSAICALFGMTGSALLLHSERARLTADAGSQLAGYARMVAQRLDSGLSNWASVVGMVARFEAFGQQPPDAPRARRLLEDMQRHSTAFSWMGFVDAGGRVVAATDGLLEGADVSRRSWFRVVSAAPPGNTPSALLLAKVVPDQLDNQIDSSLIDVVAPVWNAEGQFVGMVAGRLTWRWAETLRHEVASLAPWQPAPELRVLDSDGVVLIGPENERGRRWPDALQPEGSAERAAWREMAIPGQPDALLAIAQLDATQDRPALELAVVARRDLGAIIARLWPFGILLSINTFGVAVLGGLLAGWHIDRVASALDRVLGSGRSRDVMKRLEQLRDQAWRDPLTGLLNRAGFEAWQATQPDLLQGCAVVVIDLDGFKPVNDLHGHGAGDAVLRSIGRWLQQNLRTEDAAVRLGGDEFVLCLPGETDSVAEAALEVGARLNALLRDGVPSPAGQVRLGCSMGFARVPLDAPDIDAAIEKADAGLYDAKRRRTGSLRNRVSAEGEHSGS</sequence>
<evidence type="ECO:0000313" key="5">
    <source>
        <dbReference type="EMBL" id="MFC0386550.1"/>
    </source>
</evidence>
<dbReference type="Gene3D" id="3.30.450.20">
    <property type="entry name" value="PAS domain"/>
    <property type="match status" value="1"/>
</dbReference>
<feature type="transmembrane region" description="Helical" evidence="3">
    <location>
        <begin position="293"/>
        <end position="319"/>
    </location>
</feature>
<dbReference type="PROSITE" id="PS50887">
    <property type="entry name" value="GGDEF"/>
    <property type="match status" value="1"/>
</dbReference>
<keyword evidence="3" id="KW-0812">Transmembrane</keyword>
<feature type="domain" description="GGDEF" evidence="4">
    <location>
        <begin position="375"/>
        <end position="514"/>
    </location>
</feature>
<keyword evidence="3" id="KW-0472">Membrane</keyword>
<dbReference type="EC" id="2.7.7.65" evidence="1"/>
<dbReference type="InterPro" id="IPR000160">
    <property type="entry name" value="GGDEF_dom"/>
</dbReference>
<dbReference type="NCBIfam" id="TIGR00254">
    <property type="entry name" value="GGDEF"/>
    <property type="match status" value="1"/>
</dbReference>
<keyword evidence="5" id="KW-0808">Transferase</keyword>
<accession>A0ABV6ISI1</accession>
<name>A0ABV6ISI1_9PROT</name>
<evidence type="ECO:0000256" key="3">
    <source>
        <dbReference type="SAM" id="Phobius"/>
    </source>
</evidence>
<dbReference type="Gene3D" id="3.30.70.270">
    <property type="match status" value="1"/>
</dbReference>
<dbReference type="Pfam" id="PF00990">
    <property type="entry name" value="GGDEF"/>
    <property type="match status" value="1"/>
</dbReference>
<comment type="caution">
    <text evidence="5">The sequence shown here is derived from an EMBL/GenBank/DDBJ whole genome shotgun (WGS) entry which is preliminary data.</text>
</comment>
<comment type="catalytic activity">
    <reaction evidence="2">
        <text>2 GTP = 3',3'-c-di-GMP + 2 diphosphate</text>
        <dbReference type="Rhea" id="RHEA:24898"/>
        <dbReference type="ChEBI" id="CHEBI:33019"/>
        <dbReference type="ChEBI" id="CHEBI:37565"/>
        <dbReference type="ChEBI" id="CHEBI:58805"/>
        <dbReference type="EC" id="2.7.7.65"/>
    </reaction>
</comment>
<evidence type="ECO:0000313" key="6">
    <source>
        <dbReference type="Proteomes" id="UP001589789"/>
    </source>
</evidence>
<evidence type="ECO:0000259" key="4">
    <source>
        <dbReference type="PROSITE" id="PS50887"/>
    </source>
</evidence>
<proteinExistence type="predicted"/>
<keyword evidence="5" id="KW-0548">Nucleotidyltransferase</keyword>
<dbReference type="SUPFAM" id="SSF55073">
    <property type="entry name" value="Nucleotide cyclase"/>
    <property type="match status" value="1"/>
</dbReference>
<dbReference type="InterPro" id="IPR043128">
    <property type="entry name" value="Rev_trsase/Diguanyl_cyclase"/>
</dbReference>
<dbReference type="CDD" id="cd01949">
    <property type="entry name" value="GGDEF"/>
    <property type="match status" value="1"/>
</dbReference>
<keyword evidence="3" id="KW-1133">Transmembrane helix</keyword>
<dbReference type="PANTHER" id="PTHR45138">
    <property type="entry name" value="REGULATORY COMPONENTS OF SENSORY TRANSDUCTION SYSTEM"/>
    <property type="match status" value="1"/>
</dbReference>
<feature type="transmembrane region" description="Helical" evidence="3">
    <location>
        <begin position="15"/>
        <end position="33"/>
    </location>
</feature>
<evidence type="ECO:0000256" key="1">
    <source>
        <dbReference type="ARBA" id="ARBA00012528"/>
    </source>
</evidence>
<dbReference type="InterPro" id="IPR029787">
    <property type="entry name" value="Nucleotide_cyclase"/>
</dbReference>
<dbReference type="RefSeq" id="WP_377051119.1">
    <property type="nucleotide sequence ID" value="NZ_JBHLVZ010000033.1"/>
</dbReference>
<dbReference type="SMART" id="SM00267">
    <property type="entry name" value="GGDEF"/>
    <property type="match status" value="1"/>
</dbReference>
<dbReference type="PANTHER" id="PTHR45138:SF9">
    <property type="entry name" value="DIGUANYLATE CYCLASE DGCM-RELATED"/>
    <property type="match status" value="1"/>
</dbReference>
<keyword evidence="6" id="KW-1185">Reference proteome</keyword>
<evidence type="ECO:0000256" key="2">
    <source>
        <dbReference type="ARBA" id="ARBA00034247"/>
    </source>
</evidence>
<protein>
    <recommendedName>
        <fullName evidence="1">diguanylate cyclase</fullName>
        <ecNumber evidence="1">2.7.7.65</ecNumber>
    </recommendedName>
</protein>
<dbReference type="Proteomes" id="UP001589789">
    <property type="component" value="Unassembled WGS sequence"/>
</dbReference>
<gene>
    <name evidence="5" type="ORF">ACFFIC_13490</name>
</gene>